<sequence>MECKIDDAPGVVDTSAKLLELQYEWERSCAFLAQLEADIRDGAANGGKTAAQPTACVEAVIGDDADLGNLNPNRYPVISSTDILNGRGRSGSQSGTSCKRGTVEGIPVDISQEHRPSVAQINMKFQPSNKNSTERVLVEEMLSSSSSSVSQPGLLQVRQPKPLQLQRAMSLHQKLLPPVHHVRLHRRFTFGEVPMPNGQGACHVERTAPAPGPFAPKTLSVPKAFAAPTIPDESALTTVRRFSMDHEHLSVTSALVPTARASCAQRRISIACGEAAVGRLSGSGSTASVKEGTRLTRGFRKMEPFPINSEAGAATCDTFTNSNNLSARRHISYSGSGSSGISVISRPSDLRADGGKSSPAPPTPPARGQSDTGHPPGFQELAPLLWPSPPPPPAMTVLPAVVPTNSRGTLGGPTDGLLPLIPSSLRCLSIKCSRTESSTGSGCGDADCGGTPSGVPENDGADPLMSLSPRASQPRVIIGQAWQRELQQQQPSGALSSSADSGSPCLPYEAVGARRYFRSMSMPRPHMHQSMDGMPAPRQPHPLQPYERTEEGPLPQAAVDADPQSNLRAKSMVLLKLKGIPEEESAGRPPRRSTGQFSEPCSPSGLNQSITNRSNSNRNCVRFAGRLVHEVMVPSYASVPSCISASGVQVSARSRSSRSLGLDAFRSISEDIY</sequence>
<name>A0A8J4CU96_9CHLO</name>
<proteinExistence type="predicted"/>
<dbReference type="EMBL" id="BNCQ01000042">
    <property type="protein sequence ID" value="GIM12129.1"/>
    <property type="molecule type" value="Genomic_DNA"/>
</dbReference>
<feature type="compositionally biased region" description="Polar residues" evidence="1">
    <location>
        <begin position="593"/>
        <end position="615"/>
    </location>
</feature>
<dbReference type="EMBL" id="BNCP01000037">
    <property type="protein sequence ID" value="GIL86911.1"/>
    <property type="molecule type" value="Genomic_DNA"/>
</dbReference>
<feature type="region of interest" description="Disordered" evidence="1">
    <location>
        <begin position="523"/>
        <end position="549"/>
    </location>
</feature>
<protein>
    <submittedName>
        <fullName evidence="2">Uncharacterized protein</fullName>
    </submittedName>
</protein>
<dbReference type="OrthoDB" id="10689468at2759"/>
<reference evidence="2" key="1">
    <citation type="journal article" date="2021" name="Proc. Natl. Acad. Sci. U.S.A.">
        <title>Three genomes in the algal genus Volvox reveal the fate of a haploid sex-determining region after a transition to homothallism.</title>
        <authorList>
            <person name="Yamamoto K."/>
            <person name="Hamaji T."/>
            <person name="Kawai-Toyooka H."/>
            <person name="Matsuzaki R."/>
            <person name="Takahashi F."/>
            <person name="Nishimura Y."/>
            <person name="Kawachi M."/>
            <person name="Noguchi H."/>
            <person name="Minakuchi Y."/>
            <person name="Umen J.G."/>
            <person name="Toyoda A."/>
            <person name="Nozaki H."/>
        </authorList>
    </citation>
    <scope>NUCLEOTIDE SEQUENCE</scope>
    <source>
        <strain evidence="3">NIES-3785</strain>
        <strain evidence="2">NIES-3786</strain>
    </source>
</reference>
<feature type="region of interest" description="Disordered" evidence="1">
    <location>
        <begin position="333"/>
        <end position="390"/>
    </location>
</feature>
<accession>A0A8J4CU96</accession>
<dbReference type="AlphaFoldDB" id="A0A8J4CU96"/>
<keyword evidence="4" id="KW-1185">Reference proteome</keyword>
<dbReference type="Proteomes" id="UP000747110">
    <property type="component" value="Unassembled WGS sequence"/>
</dbReference>
<gene>
    <name evidence="2" type="ORF">Vretifemale_15084</name>
    <name evidence="3" type="ORF">Vretimale_15549</name>
</gene>
<feature type="compositionally biased region" description="Low complexity" evidence="1">
    <location>
        <begin position="86"/>
        <end position="97"/>
    </location>
</feature>
<evidence type="ECO:0000313" key="2">
    <source>
        <dbReference type="EMBL" id="GIL86911.1"/>
    </source>
</evidence>
<comment type="caution">
    <text evidence="2">The sequence shown here is derived from an EMBL/GenBank/DDBJ whole genome shotgun (WGS) entry which is preliminary data.</text>
</comment>
<evidence type="ECO:0000313" key="4">
    <source>
        <dbReference type="Proteomes" id="UP000747110"/>
    </source>
</evidence>
<evidence type="ECO:0000256" key="1">
    <source>
        <dbReference type="SAM" id="MobiDB-lite"/>
    </source>
</evidence>
<dbReference type="Proteomes" id="UP000722791">
    <property type="component" value="Unassembled WGS sequence"/>
</dbReference>
<feature type="region of interest" description="Disordered" evidence="1">
    <location>
        <begin position="579"/>
        <end position="615"/>
    </location>
</feature>
<evidence type="ECO:0000313" key="3">
    <source>
        <dbReference type="EMBL" id="GIM12129.1"/>
    </source>
</evidence>
<organism evidence="2 4">
    <name type="scientific">Volvox reticuliferus</name>
    <dbReference type="NCBI Taxonomy" id="1737510"/>
    <lineage>
        <taxon>Eukaryota</taxon>
        <taxon>Viridiplantae</taxon>
        <taxon>Chlorophyta</taxon>
        <taxon>core chlorophytes</taxon>
        <taxon>Chlorophyceae</taxon>
        <taxon>CS clade</taxon>
        <taxon>Chlamydomonadales</taxon>
        <taxon>Volvocaceae</taxon>
        <taxon>Volvox</taxon>
    </lineage>
</organism>
<feature type="compositionally biased region" description="Low complexity" evidence="1">
    <location>
        <begin position="333"/>
        <end position="347"/>
    </location>
</feature>
<feature type="region of interest" description="Disordered" evidence="1">
    <location>
        <begin position="81"/>
        <end position="102"/>
    </location>
</feature>